<dbReference type="InterPro" id="IPR011711">
    <property type="entry name" value="GntR_C"/>
</dbReference>
<name>A0ABV6M9R0_9ACTN</name>
<dbReference type="PANTHER" id="PTHR43537:SF5">
    <property type="entry name" value="UXU OPERON TRANSCRIPTIONAL REGULATOR"/>
    <property type="match status" value="1"/>
</dbReference>
<dbReference type="InterPro" id="IPR000524">
    <property type="entry name" value="Tscrpt_reg_HTH_GntR"/>
</dbReference>
<dbReference type="InterPro" id="IPR008920">
    <property type="entry name" value="TF_FadR/GntR_C"/>
</dbReference>
<dbReference type="Gene3D" id="1.20.120.530">
    <property type="entry name" value="GntR ligand-binding domain-like"/>
    <property type="match status" value="1"/>
</dbReference>
<accession>A0ABV6M9R0</accession>
<dbReference type="InterPro" id="IPR036390">
    <property type="entry name" value="WH_DNA-bd_sf"/>
</dbReference>
<dbReference type="Pfam" id="PF00392">
    <property type="entry name" value="GntR"/>
    <property type="match status" value="1"/>
</dbReference>
<dbReference type="PANTHER" id="PTHR43537">
    <property type="entry name" value="TRANSCRIPTIONAL REGULATOR, GNTR FAMILY"/>
    <property type="match status" value="1"/>
</dbReference>
<evidence type="ECO:0000256" key="2">
    <source>
        <dbReference type="ARBA" id="ARBA00023125"/>
    </source>
</evidence>
<gene>
    <name evidence="5" type="ORF">ACFFIA_27705</name>
</gene>
<dbReference type="Pfam" id="PF07729">
    <property type="entry name" value="FCD"/>
    <property type="match status" value="1"/>
</dbReference>
<dbReference type="Gene3D" id="1.10.10.10">
    <property type="entry name" value="Winged helix-like DNA-binding domain superfamily/Winged helix DNA-binding domain"/>
    <property type="match status" value="1"/>
</dbReference>
<evidence type="ECO:0000313" key="5">
    <source>
        <dbReference type="EMBL" id="MFC0531435.1"/>
    </source>
</evidence>
<evidence type="ECO:0000256" key="1">
    <source>
        <dbReference type="ARBA" id="ARBA00023015"/>
    </source>
</evidence>
<dbReference type="InterPro" id="IPR000485">
    <property type="entry name" value="AsnC-type_HTH_dom"/>
</dbReference>
<sequence>MAFGEHQATSFAGISGTVHERVRDWMRSAIVDGTLPRGSRIVQTEIAKLLGVSPTPVREAMRDLASEGLIKVHARRVATVTAIDADELRDIRLLRETLEALAARLCAERITDQELAEAERMQEEMERDPDLNKYVELNRTFHLLLYSAARSPRLTQMLQSLRAATPGMLSVAFIRSKERRLDGLDEHRRFLKACRDRDLDAAEAIFRGHSSASFDEMEASLEHRPIA</sequence>
<feature type="domain" description="HTH gntR-type" evidence="4">
    <location>
        <begin position="16"/>
        <end position="83"/>
    </location>
</feature>
<dbReference type="SUPFAM" id="SSF48008">
    <property type="entry name" value="GntR ligand-binding domain-like"/>
    <property type="match status" value="1"/>
</dbReference>
<keyword evidence="3" id="KW-0804">Transcription</keyword>
<dbReference type="EMBL" id="JBHLUH010000060">
    <property type="protein sequence ID" value="MFC0531435.1"/>
    <property type="molecule type" value="Genomic_DNA"/>
</dbReference>
<dbReference type="SMART" id="SM00345">
    <property type="entry name" value="HTH_GNTR"/>
    <property type="match status" value="1"/>
</dbReference>
<keyword evidence="2" id="KW-0238">DNA-binding</keyword>
<proteinExistence type="predicted"/>
<comment type="caution">
    <text evidence="5">The sequence shown here is derived from an EMBL/GenBank/DDBJ whole genome shotgun (WGS) entry which is preliminary data.</text>
</comment>
<dbReference type="PRINTS" id="PR00033">
    <property type="entry name" value="HTHASNC"/>
</dbReference>
<dbReference type="CDD" id="cd07377">
    <property type="entry name" value="WHTH_GntR"/>
    <property type="match status" value="1"/>
</dbReference>
<dbReference type="Proteomes" id="UP001589867">
    <property type="component" value="Unassembled WGS sequence"/>
</dbReference>
<dbReference type="SMART" id="SM00895">
    <property type="entry name" value="FCD"/>
    <property type="match status" value="1"/>
</dbReference>
<organism evidence="5 6">
    <name type="scientific">Phytohabitans kaempferiae</name>
    <dbReference type="NCBI Taxonomy" id="1620943"/>
    <lineage>
        <taxon>Bacteria</taxon>
        <taxon>Bacillati</taxon>
        <taxon>Actinomycetota</taxon>
        <taxon>Actinomycetes</taxon>
        <taxon>Micromonosporales</taxon>
        <taxon>Micromonosporaceae</taxon>
    </lineage>
</organism>
<evidence type="ECO:0000256" key="3">
    <source>
        <dbReference type="ARBA" id="ARBA00023163"/>
    </source>
</evidence>
<keyword evidence="1" id="KW-0805">Transcription regulation</keyword>
<dbReference type="InterPro" id="IPR036388">
    <property type="entry name" value="WH-like_DNA-bd_sf"/>
</dbReference>
<dbReference type="PROSITE" id="PS50949">
    <property type="entry name" value="HTH_GNTR"/>
    <property type="match status" value="1"/>
</dbReference>
<keyword evidence="6" id="KW-1185">Reference proteome</keyword>
<protein>
    <submittedName>
        <fullName evidence="5">GntR family transcriptional regulator</fullName>
    </submittedName>
</protein>
<evidence type="ECO:0000259" key="4">
    <source>
        <dbReference type="PROSITE" id="PS50949"/>
    </source>
</evidence>
<dbReference type="SUPFAM" id="SSF46785">
    <property type="entry name" value="Winged helix' DNA-binding domain"/>
    <property type="match status" value="1"/>
</dbReference>
<evidence type="ECO:0000313" key="6">
    <source>
        <dbReference type="Proteomes" id="UP001589867"/>
    </source>
</evidence>
<reference evidence="5 6" key="1">
    <citation type="submission" date="2024-09" db="EMBL/GenBank/DDBJ databases">
        <authorList>
            <person name="Sun Q."/>
            <person name="Mori K."/>
        </authorList>
    </citation>
    <scope>NUCLEOTIDE SEQUENCE [LARGE SCALE GENOMIC DNA]</scope>
    <source>
        <strain evidence="5 6">TBRC 3947</strain>
    </source>
</reference>
<dbReference type="RefSeq" id="WP_377255853.1">
    <property type="nucleotide sequence ID" value="NZ_JBHLUH010000060.1"/>
</dbReference>